<sequence length="503" mass="55929">MGELTFFLGLQVKQKKEGIFISQDKYVAEILKEFGFLDVKKASTLMETSKPFLKDEDGEEVDVHMYRSMIDSLMYLTSSRLDIMFVTMVANSTTKAEYVATSSCCGRVLWIQNPLLDYGVNADIDVVKVSAVNTPQMVINSPCLTNKKELAIPGQTATGKELSNLLMAGSLPKSTLPTKLIKTVNDDVLLQALINGKKVVITEVSIRHDLKLNDAEGTSCLPNVHYGICNHMPSNNQKFNFSKYILDNLKKNLEAGVPFYMFPRFIQVFVNHQIGDMSHHKGVYVNPSLTKKVFANMKRVGIGFSRAVTPLFGTMMVQDVKEVGDLPTAVQDIPIPDASSSSQHKRKHNPRKKEKKETEVSPTELHIEDHVPTTSNDQLLSGEDRMQLKELMVLCIICKIRFLTWKMSLEYEDVTDADVKEVAEEMVEVNTTAKIIVDEVSTACGELNAANEEPVSAALINITTAQPSEATKIIVDITTAPKAKGIVFHDMEESKTRTTSLKS</sequence>
<protein>
    <submittedName>
        <fullName evidence="2">Uncharacterized protein</fullName>
    </submittedName>
</protein>
<organism evidence="2">
    <name type="scientific">Tanacetum cinerariifolium</name>
    <name type="common">Dalmatian daisy</name>
    <name type="synonym">Chrysanthemum cinerariifolium</name>
    <dbReference type="NCBI Taxonomy" id="118510"/>
    <lineage>
        <taxon>Eukaryota</taxon>
        <taxon>Viridiplantae</taxon>
        <taxon>Streptophyta</taxon>
        <taxon>Embryophyta</taxon>
        <taxon>Tracheophyta</taxon>
        <taxon>Spermatophyta</taxon>
        <taxon>Magnoliopsida</taxon>
        <taxon>eudicotyledons</taxon>
        <taxon>Gunneridae</taxon>
        <taxon>Pentapetalae</taxon>
        <taxon>asterids</taxon>
        <taxon>campanulids</taxon>
        <taxon>Asterales</taxon>
        <taxon>Asteraceae</taxon>
        <taxon>Asteroideae</taxon>
        <taxon>Anthemideae</taxon>
        <taxon>Anthemidinae</taxon>
        <taxon>Tanacetum</taxon>
    </lineage>
</organism>
<gene>
    <name evidence="2" type="ORF">Tci_063643</name>
</gene>
<reference evidence="2" key="1">
    <citation type="journal article" date="2019" name="Sci. Rep.">
        <title>Draft genome of Tanacetum cinerariifolium, the natural source of mosquito coil.</title>
        <authorList>
            <person name="Yamashiro T."/>
            <person name="Shiraishi A."/>
            <person name="Satake H."/>
            <person name="Nakayama K."/>
        </authorList>
    </citation>
    <scope>NUCLEOTIDE SEQUENCE</scope>
</reference>
<proteinExistence type="predicted"/>
<dbReference type="EMBL" id="BKCJ010010455">
    <property type="protein sequence ID" value="GEU91665.1"/>
    <property type="molecule type" value="Genomic_DNA"/>
</dbReference>
<feature type="compositionally biased region" description="Basic residues" evidence="1">
    <location>
        <begin position="343"/>
        <end position="354"/>
    </location>
</feature>
<evidence type="ECO:0000313" key="2">
    <source>
        <dbReference type="EMBL" id="GEU91665.1"/>
    </source>
</evidence>
<feature type="region of interest" description="Disordered" evidence="1">
    <location>
        <begin position="331"/>
        <end position="363"/>
    </location>
</feature>
<comment type="caution">
    <text evidence="2">The sequence shown here is derived from an EMBL/GenBank/DDBJ whole genome shotgun (WGS) entry which is preliminary data.</text>
</comment>
<evidence type="ECO:0000256" key="1">
    <source>
        <dbReference type="SAM" id="MobiDB-lite"/>
    </source>
</evidence>
<accession>A0A6L2P3Q2</accession>
<dbReference type="AlphaFoldDB" id="A0A6L2P3Q2"/>
<name>A0A6L2P3Q2_TANCI</name>